<evidence type="ECO:0000313" key="1">
    <source>
        <dbReference type="EMBL" id="RLG70561.1"/>
    </source>
</evidence>
<dbReference type="Proteomes" id="UP000278031">
    <property type="component" value="Unassembled WGS sequence"/>
</dbReference>
<name>A0A497JIT6_9ARCH</name>
<reference evidence="1 2" key="1">
    <citation type="submission" date="2018-06" db="EMBL/GenBank/DDBJ databases">
        <title>Extensive metabolic versatility and redundancy in microbially diverse, dynamic hydrothermal sediments.</title>
        <authorList>
            <person name="Dombrowski N."/>
            <person name="Teske A."/>
            <person name="Baker B.J."/>
        </authorList>
    </citation>
    <scope>NUCLEOTIDE SEQUENCE [LARGE SCALE GENOMIC DNA]</scope>
    <source>
        <strain evidence="1">B51_G17</strain>
    </source>
</reference>
<accession>A0A497JIT6</accession>
<gene>
    <name evidence="1" type="ORF">DRO04_01705</name>
</gene>
<proteinExistence type="predicted"/>
<comment type="caution">
    <text evidence="1">The sequence shown here is derived from an EMBL/GenBank/DDBJ whole genome shotgun (WGS) entry which is preliminary data.</text>
</comment>
<sequence length="223" mass="25029">MATVFGSVDGVKAILRSAPPGGQAFIKIPDHISEARVTELLEFTADLMIRKIGFEPKTNATLREINNYLTAYHIYLEAWSSAGQFDTGIPEQIQRWHDFAWELLEDSSFIASLEPETAAEAVAPSAISNELIRIQDEAIMFKSSGDSFVAVTPVLENSEILRSGKRGTGTLYQRGVDYYIWPAEGRLRRIESGSIPLNTTLYITYYAVREREFLEDIEDELEA</sequence>
<evidence type="ECO:0000313" key="2">
    <source>
        <dbReference type="Proteomes" id="UP000278031"/>
    </source>
</evidence>
<organism evidence="1 2">
    <name type="scientific">Candidatus Iainarchaeum sp</name>
    <dbReference type="NCBI Taxonomy" id="3101447"/>
    <lineage>
        <taxon>Archaea</taxon>
        <taxon>Candidatus Iainarchaeota</taxon>
        <taxon>Candidatus Iainarchaeia</taxon>
        <taxon>Candidatus Iainarchaeales</taxon>
        <taxon>Candidatus Iainarchaeaceae</taxon>
        <taxon>Candidatus Iainarchaeum</taxon>
    </lineage>
</organism>
<dbReference type="EMBL" id="QMWP01000051">
    <property type="protein sequence ID" value="RLG70561.1"/>
    <property type="molecule type" value="Genomic_DNA"/>
</dbReference>
<dbReference type="AlphaFoldDB" id="A0A497JIT6"/>
<protein>
    <submittedName>
        <fullName evidence="1">Uncharacterized protein</fullName>
    </submittedName>
</protein>